<organism evidence="2 3">
    <name type="scientific">Isoptericola halotolerans</name>
    <dbReference type="NCBI Taxonomy" id="300560"/>
    <lineage>
        <taxon>Bacteria</taxon>
        <taxon>Bacillati</taxon>
        <taxon>Actinomycetota</taxon>
        <taxon>Actinomycetes</taxon>
        <taxon>Micrococcales</taxon>
        <taxon>Promicromonosporaceae</taxon>
        <taxon>Isoptericola</taxon>
    </lineage>
</organism>
<dbReference type="RefSeq" id="WP_106267128.1">
    <property type="nucleotide sequence ID" value="NZ_PVTX01000005.1"/>
</dbReference>
<feature type="transmembrane region" description="Helical" evidence="1">
    <location>
        <begin position="332"/>
        <end position="350"/>
    </location>
</feature>
<comment type="caution">
    <text evidence="2">The sequence shown here is derived from an EMBL/GenBank/DDBJ whole genome shotgun (WGS) entry which is preliminary data.</text>
</comment>
<sequence length="534" mass="55003">MDPVVRGPDLLRSPSHLVNPATVGGAVAVAVGLVLVLVPAISVGLTETVVGLGLLVAGVNDWWNVGRRRQARATARAAALLRGLASLVLAGVFLLSGRDALTATLLLGGAYLLFRSLVTLLLALFSRDRDRRAPRYASGGIGLVLGALVIAAPEVIVDWFTVTLGLTALCGGAVTLAYGYRVAAGLVPAPEGMYPSLTEILWSWVEHVDVGTQRRTLLAEQLYLERPERAAKQVAWWTMLVLSVCIATLAVLQDSTAVVIGAMLVAPLMTPILGLAAAVVSGWPRRAIGSLVLIVAGATVAVVIAFVIASWVPAVVPFDTNSQISSRVDPTLLDMLVAVAAGAAGAFATVDRRVAPSIAGVAIAVALVPPLSVVGVALSAGRPGDAAGALLLFSTNFVSIVLSASVVFVLAGLTNAHRLRRDARRVLLTLTPFVAAALLILFPLLLTTDGLLSTSADERAAQTAVSDWLGDDPALSTTDVAVTDATVTVGLAGSADDLPPLEELQSALDDALDGSYAVEVAVTPVVTQRLPASG</sequence>
<feature type="transmembrane region" description="Helical" evidence="1">
    <location>
        <begin position="77"/>
        <end position="95"/>
    </location>
</feature>
<feature type="transmembrane region" description="Helical" evidence="1">
    <location>
        <begin position="234"/>
        <end position="252"/>
    </location>
</feature>
<dbReference type="EMBL" id="PVTX01000005">
    <property type="protein sequence ID" value="PRZ06953.1"/>
    <property type="molecule type" value="Genomic_DNA"/>
</dbReference>
<feature type="transmembrane region" description="Helical" evidence="1">
    <location>
        <begin position="159"/>
        <end position="180"/>
    </location>
</feature>
<keyword evidence="1" id="KW-1133">Transmembrane helix</keyword>
<feature type="transmembrane region" description="Helical" evidence="1">
    <location>
        <begin position="357"/>
        <end position="378"/>
    </location>
</feature>
<evidence type="ECO:0000256" key="1">
    <source>
        <dbReference type="SAM" id="Phobius"/>
    </source>
</evidence>
<keyword evidence="1" id="KW-0812">Transmembrane</keyword>
<feature type="transmembrane region" description="Helical" evidence="1">
    <location>
        <begin position="390"/>
        <end position="414"/>
    </location>
</feature>
<feature type="transmembrane region" description="Helical" evidence="1">
    <location>
        <begin position="426"/>
        <end position="446"/>
    </location>
</feature>
<proteinExistence type="predicted"/>
<feature type="transmembrane region" description="Helical" evidence="1">
    <location>
        <begin position="136"/>
        <end position="153"/>
    </location>
</feature>
<dbReference type="PANTHER" id="PTHR20992:SF9">
    <property type="entry name" value="AT15442P-RELATED"/>
    <property type="match status" value="1"/>
</dbReference>
<dbReference type="Proteomes" id="UP000239895">
    <property type="component" value="Unassembled WGS sequence"/>
</dbReference>
<keyword evidence="1" id="KW-0472">Membrane</keyword>
<dbReference type="InterPro" id="IPR005240">
    <property type="entry name" value="DUF389"/>
</dbReference>
<dbReference type="Pfam" id="PF04087">
    <property type="entry name" value="DUF389"/>
    <property type="match status" value="1"/>
</dbReference>
<gene>
    <name evidence="2" type="ORF">BCL65_10593</name>
</gene>
<accession>A0ABX5EE19</accession>
<evidence type="ECO:0000313" key="3">
    <source>
        <dbReference type="Proteomes" id="UP000239895"/>
    </source>
</evidence>
<keyword evidence="3" id="KW-1185">Reference proteome</keyword>
<feature type="transmembrane region" description="Helical" evidence="1">
    <location>
        <begin position="101"/>
        <end position="124"/>
    </location>
</feature>
<reference evidence="2 3" key="1">
    <citation type="submission" date="2018-03" db="EMBL/GenBank/DDBJ databases">
        <title>Comparative analysis of microorganisms from saline springs in Andes Mountain Range, Colombia.</title>
        <authorList>
            <person name="Rubin E."/>
        </authorList>
    </citation>
    <scope>NUCLEOTIDE SEQUENCE [LARGE SCALE GENOMIC DNA]</scope>
    <source>
        <strain evidence="2 3">CG 23</strain>
    </source>
</reference>
<evidence type="ECO:0000313" key="2">
    <source>
        <dbReference type="EMBL" id="PRZ06953.1"/>
    </source>
</evidence>
<feature type="transmembrane region" description="Helical" evidence="1">
    <location>
        <begin position="21"/>
        <end position="42"/>
    </location>
</feature>
<feature type="transmembrane region" description="Helical" evidence="1">
    <location>
        <begin position="258"/>
        <end position="279"/>
    </location>
</feature>
<dbReference type="PANTHER" id="PTHR20992">
    <property type="entry name" value="AT15442P-RELATED"/>
    <property type="match status" value="1"/>
</dbReference>
<name>A0ABX5EE19_9MICO</name>
<protein>
    <submittedName>
        <fullName evidence="2">Hydrophobic protein (TIGR00341 family)</fullName>
    </submittedName>
</protein>
<feature type="transmembrane region" description="Helical" evidence="1">
    <location>
        <begin position="291"/>
        <end position="312"/>
    </location>
</feature>
<feature type="transmembrane region" description="Helical" evidence="1">
    <location>
        <begin position="48"/>
        <end position="65"/>
    </location>
</feature>